<gene>
    <name evidence="6" type="ORF">SAMN05216551_106231</name>
</gene>
<evidence type="ECO:0000256" key="1">
    <source>
        <dbReference type="ARBA" id="ARBA00004196"/>
    </source>
</evidence>
<reference evidence="7" key="1">
    <citation type="submission" date="2016-09" db="EMBL/GenBank/DDBJ databases">
        <authorList>
            <person name="Varghese N."/>
            <person name="Submissions S."/>
        </authorList>
    </citation>
    <scope>NUCLEOTIDE SEQUENCE [LARGE SCALE GENOMIC DNA]</scope>
    <source>
        <strain evidence="7">JS23</strain>
    </source>
</reference>
<evidence type="ECO:0000256" key="3">
    <source>
        <dbReference type="ARBA" id="ARBA00022448"/>
    </source>
</evidence>
<dbReference type="InterPro" id="IPR006311">
    <property type="entry name" value="TAT_signal"/>
</dbReference>
<dbReference type="AlphaFoldDB" id="A0A1H2PR96"/>
<dbReference type="STRING" id="1770053.SAMN05216551_106231"/>
<dbReference type="GO" id="GO:0030288">
    <property type="term" value="C:outer membrane-bounded periplasmic space"/>
    <property type="evidence" value="ECO:0007669"/>
    <property type="project" value="InterPro"/>
</dbReference>
<dbReference type="RefSeq" id="WP_091908448.1">
    <property type="nucleotide sequence ID" value="NZ_FNLO01000006.1"/>
</dbReference>
<comment type="similarity">
    <text evidence="2">Belongs to the bacterial solute-binding protein 7 family.</text>
</comment>
<keyword evidence="7" id="KW-1185">Reference proteome</keyword>
<evidence type="ECO:0000256" key="5">
    <source>
        <dbReference type="SAM" id="SignalP"/>
    </source>
</evidence>
<dbReference type="GO" id="GO:0055085">
    <property type="term" value="P:transmembrane transport"/>
    <property type="evidence" value="ECO:0007669"/>
    <property type="project" value="InterPro"/>
</dbReference>
<feature type="chain" id="PRO_5017186406" evidence="5">
    <location>
        <begin position="33"/>
        <end position="341"/>
    </location>
</feature>
<dbReference type="NCBIfam" id="NF037995">
    <property type="entry name" value="TRAP_S1"/>
    <property type="match status" value="1"/>
</dbReference>
<dbReference type="OrthoDB" id="9794826at2"/>
<dbReference type="InterPro" id="IPR038404">
    <property type="entry name" value="TRAP_DctP_sf"/>
</dbReference>
<dbReference type="Pfam" id="PF03480">
    <property type="entry name" value="DctP"/>
    <property type="match status" value="1"/>
</dbReference>
<protein>
    <submittedName>
        <fullName evidence="6">Tripartite ATP-independent transporter solute receptor, DctP family</fullName>
    </submittedName>
</protein>
<dbReference type="Gene3D" id="3.40.190.170">
    <property type="entry name" value="Bacterial extracellular solute-binding protein, family 7"/>
    <property type="match status" value="1"/>
</dbReference>
<dbReference type="CDD" id="cd13603">
    <property type="entry name" value="PBP2_TRAP_Siap_TeaA_like"/>
    <property type="match status" value="1"/>
</dbReference>
<sequence length="341" mass="37486">MSLTRRRFLTTATAAASAAALPATLLSRPARAAAPFRYKLSNNVAPDHPFNLRARAAVERIRDESRGQLDIQIFPNNQLGSDVDVLSQTRAGAVELQALSAVTLSTLVPVSSITGVGFAFKDYDTVWAATDGKLGAHVREEIRKRGLYAFSRVWDIGYRQITTSARPVQTPADLKGLKIRVPPGALWTSLFQSFGGSPTTINFSELYSALQTRIADGEENPLSIIATAKLFEVQKFCSLTNHMWDGLWLLANPRAWDRLPAELRQIAERAFNDAALLERQDVAGLNQSLRGELAGKGLVFNTPDPQPFRQALRSAGFYPKWQEKFGADAWALLEAYAGKLV</sequence>
<dbReference type="InterPro" id="IPR004682">
    <property type="entry name" value="TRAP_DctP"/>
</dbReference>
<dbReference type="InterPro" id="IPR018389">
    <property type="entry name" value="DctP_fam"/>
</dbReference>
<dbReference type="PROSITE" id="PS51318">
    <property type="entry name" value="TAT"/>
    <property type="match status" value="1"/>
</dbReference>
<feature type="signal peptide" evidence="5">
    <location>
        <begin position="1"/>
        <end position="32"/>
    </location>
</feature>
<dbReference type="PANTHER" id="PTHR33376:SF4">
    <property type="entry name" value="SIALIC ACID-BINDING PERIPLASMIC PROTEIN SIAP"/>
    <property type="match status" value="1"/>
</dbReference>
<keyword evidence="6" id="KW-0675">Receptor</keyword>
<proteinExistence type="inferred from homology"/>
<evidence type="ECO:0000256" key="2">
    <source>
        <dbReference type="ARBA" id="ARBA00009023"/>
    </source>
</evidence>
<evidence type="ECO:0000313" key="7">
    <source>
        <dbReference type="Proteomes" id="UP000243719"/>
    </source>
</evidence>
<organism evidence="6 7">
    <name type="scientific">Chitinasiproducens palmae</name>
    <dbReference type="NCBI Taxonomy" id="1770053"/>
    <lineage>
        <taxon>Bacteria</taxon>
        <taxon>Pseudomonadati</taxon>
        <taxon>Pseudomonadota</taxon>
        <taxon>Betaproteobacteria</taxon>
        <taxon>Burkholderiales</taxon>
        <taxon>Burkholderiaceae</taxon>
        <taxon>Chitinasiproducens</taxon>
    </lineage>
</organism>
<dbReference type="NCBIfam" id="TIGR00787">
    <property type="entry name" value="dctP"/>
    <property type="match status" value="1"/>
</dbReference>
<name>A0A1H2PR96_9BURK</name>
<comment type="subcellular location">
    <subcellularLocation>
        <location evidence="1">Cell envelope</location>
    </subcellularLocation>
</comment>
<keyword evidence="3" id="KW-0813">Transport</keyword>
<dbReference type="EMBL" id="FNLO01000006">
    <property type="protein sequence ID" value="SDV48986.1"/>
    <property type="molecule type" value="Genomic_DNA"/>
</dbReference>
<evidence type="ECO:0000313" key="6">
    <source>
        <dbReference type="EMBL" id="SDV48986.1"/>
    </source>
</evidence>
<evidence type="ECO:0000256" key="4">
    <source>
        <dbReference type="ARBA" id="ARBA00022729"/>
    </source>
</evidence>
<accession>A0A1H2PR96</accession>
<dbReference type="NCBIfam" id="TIGR01409">
    <property type="entry name" value="TAT_signal_seq"/>
    <property type="match status" value="1"/>
</dbReference>
<dbReference type="Proteomes" id="UP000243719">
    <property type="component" value="Unassembled WGS sequence"/>
</dbReference>
<dbReference type="InterPro" id="IPR019546">
    <property type="entry name" value="TAT_signal_bac_arc"/>
</dbReference>
<keyword evidence="4 5" id="KW-0732">Signal</keyword>
<dbReference type="PIRSF" id="PIRSF006470">
    <property type="entry name" value="DctB"/>
    <property type="match status" value="1"/>
</dbReference>
<dbReference type="PANTHER" id="PTHR33376">
    <property type="match status" value="1"/>
</dbReference>